<dbReference type="AlphaFoldDB" id="A0A077ZPZ5"/>
<dbReference type="InterPro" id="IPR021861">
    <property type="entry name" value="THO_THOC1"/>
</dbReference>
<dbReference type="Pfam" id="PF11957">
    <property type="entry name" value="efThoc1"/>
    <property type="match status" value="1"/>
</dbReference>
<evidence type="ECO:0000313" key="3">
    <source>
        <dbReference type="Proteomes" id="UP000039865"/>
    </source>
</evidence>
<dbReference type="GO" id="GO:0006406">
    <property type="term" value="P:mRNA export from nucleus"/>
    <property type="evidence" value="ECO:0007669"/>
    <property type="project" value="TreeGrafter"/>
</dbReference>
<keyword evidence="3" id="KW-1185">Reference proteome</keyword>
<organism evidence="2 3">
    <name type="scientific">Stylonychia lemnae</name>
    <name type="common">Ciliate</name>
    <dbReference type="NCBI Taxonomy" id="5949"/>
    <lineage>
        <taxon>Eukaryota</taxon>
        <taxon>Sar</taxon>
        <taxon>Alveolata</taxon>
        <taxon>Ciliophora</taxon>
        <taxon>Intramacronucleata</taxon>
        <taxon>Spirotrichea</taxon>
        <taxon>Stichotrichia</taxon>
        <taxon>Sporadotrichida</taxon>
        <taxon>Oxytrichidae</taxon>
        <taxon>Stylonychinae</taxon>
        <taxon>Stylonychia</taxon>
    </lineage>
</organism>
<proteinExistence type="predicted"/>
<dbReference type="PANTHER" id="PTHR13265">
    <property type="entry name" value="THO COMPLEX SUBUNIT 1"/>
    <property type="match status" value="1"/>
</dbReference>
<protein>
    <submittedName>
        <fullName evidence="2">Uncharacterized protein</fullName>
    </submittedName>
</protein>
<dbReference type="Proteomes" id="UP000039865">
    <property type="component" value="Unassembled WGS sequence"/>
</dbReference>
<feature type="region of interest" description="Disordered" evidence="1">
    <location>
        <begin position="628"/>
        <end position="684"/>
    </location>
</feature>
<gene>
    <name evidence="2" type="primary">Contig8350.g8900</name>
    <name evidence="2" type="ORF">STYLEM_480</name>
</gene>
<reference evidence="2 3" key="1">
    <citation type="submission" date="2014-06" db="EMBL/GenBank/DDBJ databases">
        <authorList>
            <person name="Swart Estienne"/>
        </authorList>
    </citation>
    <scope>NUCLEOTIDE SEQUENCE [LARGE SCALE GENOMIC DNA]</scope>
    <source>
        <strain evidence="2 3">130c</strain>
    </source>
</reference>
<dbReference type="OrthoDB" id="294710at2759"/>
<evidence type="ECO:0000256" key="1">
    <source>
        <dbReference type="SAM" id="MobiDB-lite"/>
    </source>
</evidence>
<sequence>MVQDLLMLKKNMQESYSQDELNDKYGANLLRSLNKRLMNLVNSRTTQPAKIANGHHSSHSISSDIQRFERFFEFLLNLEKNSLITKIDIFNYFAELFDSTSEDTLGPLFSMMEEKMFNGNLLNIQSEDVKKDQQTTASILNIISRVCKSIMRKLSVTHDTGFRGKVQKLIASVFPLTHPSGLNKLGNFNTKNSTNFETLEEIKQGLEHKSGISVHGQISDYNLYKNFWNLQKYLTNPFNIFTSNQLDFEDIDQSQGDMEVIESNNNNEAMELIEQSSYHKYDKFDLKFHSINGDEEEGQAEEIIDKELESKSAITGTSKINQISSESNLTQVLSTIRDFISKFMSQPIQVDKDNAQILLKYPKYLSKHSLLNLQFQDYLFRENFLTQVLIFTQTIANPINLQQKKFFIITEDEKKLVQNIEQRVSQLLQDSIDQNHNNKQIKGSRILGKRRSMAQCVDSIIQRESNWAKWKENKCTNFEKQPSQILKTKKRDAKRAEKLISCPPLVQPRDKEFNHPRVGLNLRKYLRYPKESLDEQGNSVNIKAADQPMLNDLLNPYVIDLDVEQAIEETYKNKHNQVVSWRFLRQVSFVDLVNFHGRPEFHRQYHKFEGNAEEQAFILYSRNKKKQITLQSEQQNTETNETNGNKVQNGDQPQDDVIQEKDKAKVTGSQSTPITVSSSNGTHK</sequence>
<accession>A0A077ZPZ5</accession>
<feature type="compositionally biased region" description="Low complexity" evidence="1">
    <location>
        <begin position="631"/>
        <end position="643"/>
    </location>
</feature>
<dbReference type="GO" id="GO:0000445">
    <property type="term" value="C:THO complex part of transcription export complex"/>
    <property type="evidence" value="ECO:0007669"/>
    <property type="project" value="TreeGrafter"/>
</dbReference>
<dbReference type="PANTHER" id="PTHR13265:SF0">
    <property type="entry name" value="HPR1"/>
    <property type="match status" value="1"/>
</dbReference>
<name>A0A077ZPZ5_STYLE</name>
<evidence type="ECO:0000313" key="2">
    <source>
        <dbReference type="EMBL" id="CDW71534.1"/>
    </source>
</evidence>
<dbReference type="EMBL" id="CCKQ01000458">
    <property type="protein sequence ID" value="CDW71534.1"/>
    <property type="molecule type" value="Genomic_DNA"/>
</dbReference>
<dbReference type="OMA" id="QENDCED"/>
<dbReference type="InParanoid" id="A0A077ZPZ5"/>
<feature type="compositionally biased region" description="Polar residues" evidence="1">
    <location>
        <begin position="667"/>
        <end position="684"/>
    </location>
</feature>